<dbReference type="EMBL" id="FNBX01000010">
    <property type="protein sequence ID" value="SDF68970.1"/>
    <property type="molecule type" value="Genomic_DNA"/>
</dbReference>
<evidence type="ECO:0000313" key="3">
    <source>
        <dbReference type="EMBL" id="SDF68970.1"/>
    </source>
</evidence>
<feature type="region of interest" description="Disordered" evidence="1">
    <location>
        <begin position="309"/>
        <end position="332"/>
    </location>
</feature>
<dbReference type="AlphaFoldDB" id="A0A1G7N6M4"/>
<evidence type="ECO:0000313" key="4">
    <source>
        <dbReference type="Proteomes" id="UP000199355"/>
    </source>
</evidence>
<accession>A0A1G7N6M4</accession>
<protein>
    <submittedName>
        <fullName evidence="3">PPIC-type PPIASE domain-containing protein</fullName>
    </submittedName>
</protein>
<dbReference type="InterPro" id="IPR027304">
    <property type="entry name" value="Trigger_fact/SurA_dom_sf"/>
</dbReference>
<dbReference type="OrthoDB" id="5454722at2"/>
<dbReference type="Proteomes" id="UP000199355">
    <property type="component" value="Unassembled WGS sequence"/>
</dbReference>
<dbReference type="Pfam" id="PF13145">
    <property type="entry name" value="Rotamase_2"/>
    <property type="match status" value="1"/>
</dbReference>
<gene>
    <name evidence="3" type="ORF">SAMN05192586_11096</name>
</gene>
<dbReference type="PANTHER" id="PTHR47245:SF2">
    <property type="entry name" value="PEPTIDYL-PROLYL CIS-TRANS ISOMERASE HP_0175-RELATED"/>
    <property type="match status" value="1"/>
</dbReference>
<dbReference type="InterPro" id="IPR000297">
    <property type="entry name" value="PPIase_PpiC"/>
</dbReference>
<dbReference type="GO" id="GO:0003755">
    <property type="term" value="F:peptidyl-prolyl cis-trans isomerase activity"/>
    <property type="evidence" value="ECO:0007669"/>
    <property type="project" value="InterPro"/>
</dbReference>
<dbReference type="InterPro" id="IPR050245">
    <property type="entry name" value="PrsA_foldase"/>
</dbReference>
<dbReference type="PROSITE" id="PS51257">
    <property type="entry name" value="PROKAR_LIPOPROTEIN"/>
    <property type="match status" value="1"/>
</dbReference>
<feature type="domain" description="PpiC" evidence="2">
    <location>
        <begin position="165"/>
        <end position="272"/>
    </location>
</feature>
<dbReference type="STRING" id="571438.SAMN05192586_11096"/>
<dbReference type="SUPFAM" id="SSF109998">
    <property type="entry name" value="Triger factor/SurA peptide-binding domain-like"/>
    <property type="match status" value="1"/>
</dbReference>
<dbReference type="RefSeq" id="WP_092153942.1">
    <property type="nucleotide sequence ID" value="NZ_FNBX01000010.1"/>
</dbReference>
<evidence type="ECO:0000259" key="2">
    <source>
        <dbReference type="Pfam" id="PF13145"/>
    </source>
</evidence>
<name>A0A1G7N6M4_9BACT</name>
<evidence type="ECO:0000256" key="1">
    <source>
        <dbReference type="SAM" id="MobiDB-lite"/>
    </source>
</evidence>
<proteinExistence type="predicted"/>
<sequence>MRVHPAAPRRNILPVLAAFCCLCLALAGCLEARLPEGVVATVNGEAISLRGLQALLDSRSAALGALQRPSLESMRQRYGEGLGTLIVCALVRQDLQRRQLAVSPEALEAAIEAVRQDYGGKEALDRYLADEALDAEEWRALMRDHLSLVQFEKLVLEPGIRVGLDEVRAFYQDHAKDFDLPPLLTVCFVSGAERQAVEAFCGAFPRLPAAGAEGALRQCLEARAEDLPQPWRKAVAGLKPGQCAPPRAEDGGWRTVALRARKPAARLGLAEAYALVEQELREQKLDAAFLRWLEGALAQARIRVSPDLKADLLTPPSGRKNGAEDNGPEQEP</sequence>
<dbReference type="PANTHER" id="PTHR47245">
    <property type="entry name" value="PEPTIDYLPROLYL ISOMERASE"/>
    <property type="match status" value="1"/>
</dbReference>
<reference evidence="4" key="1">
    <citation type="submission" date="2016-10" db="EMBL/GenBank/DDBJ databases">
        <authorList>
            <person name="Varghese N."/>
            <person name="Submissions S."/>
        </authorList>
    </citation>
    <scope>NUCLEOTIDE SEQUENCE [LARGE SCALE GENOMIC DNA]</scope>
    <source>
        <strain evidence="4">KHC7</strain>
    </source>
</reference>
<keyword evidence="4" id="KW-1185">Reference proteome</keyword>
<organism evidence="3 4">
    <name type="scientific">Desulfovibrio legallii</name>
    <dbReference type="NCBI Taxonomy" id="571438"/>
    <lineage>
        <taxon>Bacteria</taxon>
        <taxon>Pseudomonadati</taxon>
        <taxon>Thermodesulfobacteriota</taxon>
        <taxon>Desulfovibrionia</taxon>
        <taxon>Desulfovibrionales</taxon>
        <taxon>Desulfovibrionaceae</taxon>
        <taxon>Desulfovibrio</taxon>
    </lineage>
</organism>
<dbReference type="Gene3D" id="1.10.4030.10">
    <property type="entry name" value="Porin chaperone SurA, peptide-binding domain"/>
    <property type="match status" value="1"/>
</dbReference>